<evidence type="ECO:0000256" key="1">
    <source>
        <dbReference type="SAM" id="SignalP"/>
    </source>
</evidence>
<organism evidence="2 3">
    <name type="scientific">Candidatus Limenecus avicola</name>
    <dbReference type="NCBI Taxonomy" id="2840847"/>
    <lineage>
        <taxon>Bacteria</taxon>
        <taxon>Bacillati</taxon>
        <taxon>Bacillota</taxon>
        <taxon>Clostridia</taxon>
        <taxon>Eubacteriales</taxon>
        <taxon>Clostridiaceae</taxon>
        <taxon>Clostridiaceae incertae sedis</taxon>
        <taxon>Candidatus Limenecus</taxon>
    </lineage>
</organism>
<evidence type="ECO:0000313" key="2">
    <source>
        <dbReference type="EMBL" id="HIU93034.1"/>
    </source>
</evidence>
<dbReference type="EMBL" id="DVOD01000057">
    <property type="protein sequence ID" value="HIU93034.1"/>
    <property type="molecule type" value="Genomic_DNA"/>
</dbReference>
<sequence>MKKYMTMGLLFAGLALSMNISANAAISNKTMKADIQAIRIPAGTVLNLELMDPVSTKIGSVGDEFSAMLKEDKLVNGQIALPAGSIIRGTINKITPAKRLSRSAIVYFSFDHVVTPTGRQIPVNAGLYDYKELTLDGGVYQGGNYGYAIQQNWKKSKDILGSTIQWGKGTGENLQYLCVPVGAVGGVFGGAGYYVGMGVADLFKKGNDVNFAQGKNFAIMLTQPLDIPLH</sequence>
<evidence type="ECO:0000313" key="3">
    <source>
        <dbReference type="Proteomes" id="UP000886748"/>
    </source>
</evidence>
<protein>
    <submittedName>
        <fullName evidence="2">Uncharacterized protein</fullName>
    </submittedName>
</protein>
<name>A0A9D1N1I1_9CLOT</name>
<keyword evidence="1" id="KW-0732">Signal</keyword>
<feature type="signal peptide" evidence="1">
    <location>
        <begin position="1"/>
        <end position="24"/>
    </location>
</feature>
<dbReference type="Proteomes" id="UP000886748">
    <property type="component" value="Unassembled WGS sequence"/>
</dbReference>
<reference evidence="2" key="2">
    <citation type="journal article" date="2021" name="PeerJ">
        <title>Extensive microbial diversity within the chicken gut microbiome revealed by metagenomics and culture.</title>
        <authorList>
            <person name="Gilroy R."/>
            <person name="Ravi A."/>
            <person name="Getino M."/>
            <person name="Pursley I."/>
            <person name="Horton D.L."/>
            <person name="Alikhan N.F."/>
            <person name="Baker D."/>
            <person name="Gharbi K."/>
            <person name="Hall N."/>
            <person name="Watson M."/>
            <person name="Adriaenssens E.M."/>
            <person name="Foster-Nyarko E."/>
            <person name="Jarju S."/>
            <person name="Secka A."/>
            <person name="Antonio M."/>
            <person name="Oren A."/>
            <person name="Chaudhuri R.R."/>
            <person name="La Ragione R."/>
            <person name="Hildebrand F."/>
            <person name="Pallen M.J."/>
        </authorList>
    </citation>
    <scope>NUCLEOTIDE SEQUENCE</scope>
    <source>
        <strain evidence="2">CHK154-7741</strain>
    </source>
</reference>
<reference evidence="2" key="1">
    <citation type="submission" date="2020-10" db="EMBL/GenBank/DDBJ databases">
        <authorList>
            <person name="Gilroy R."/>
        </authorList>
    </citation>
    <scope>NUCLEOTIDE SEQUENCE</scope>
    <source>
        <strain evidence="2">CHK154-7741</strain>
    </source>
</reference>
<dbReference type="AlphaFoldDB" id="A0A9D1N1I1"/>
<gene>
    <name evidence="2" type="ORF">IAD26_07885</name>
</gene>
<feature type="chain" id="PRO_5038649298" evidence="1">
    <location>
        <begin position="25"/>
        <end position="230"/>
    </location>
</feature>
<comment type="caution">
    <text evidence="2">The sequence shown here is derived from an EMBL/GenBank/DDBJ whole genome shotgun (WGS) entry which is preliminary data.</text>
</comment>
<proteinExistence type="predicted"/>
<accession>A0A9D1N1I1</accession>